<proteinExistence type="predicted"/>
<reference evidence="1" key="1">
    <citation type="submission" date="2022-02" db="EMBL/GenBank/DDBJ databases">
        <title>Plant Genome Project.</title>
        <authorList>
            <person name="Zhang R.-G."/>
        </authorList>
    </citation>
    <scope>NUCLEOTIDE SEQUENCE</scope>
    <source>
        <strain evidence="1">AT1</strain>
    </source>
</reference>
<protein>
    <submittedName>
        <fullName evidence="1">Uncharacterized protein</fullName>
    </submittedName>
</protein>
<evidence type="ECO:0000313" key="1">
    <source>
        <dbReference type="EMBL" id="KAI8573359.1"/>
    </source>
</evidence>
<gene>
    <name evidence="1" type="ORF">RHMOL_Rhmol01G0270900</name>
</gene>
<comment type="caution">
    <text evidence="1">The sequence shown here is derived from an EMBL/GenBank/DDBJ whole genome shotgun (WGS) entry which is preliminary data.</text>
</comment>
<dbReference type="EMBL" id="CM046388">
    <property type="protein sequence ID" value="KAI8573359.1"/>
    <property type="molecule type" value="Genomic_DNA"/>
</dbReference>
<accession>A0ACC0Q7L9</accession>
<name>A0ACC0Q7L9_RHOML</name>
<sequence length="713" mass="79146">MVVLRESGELESDAPIEESSFEELNCSYSSPPTTYSPPGGPANFPDFPPSPTYFAVWSPTSFPPSPLSFPLYLPASLPPPSSSTPSLLLLRTRFSLFYYFQNQQHEDVVDLPVIDLALFVDELIEDRGGELNVINGLEGGELNVINGLEGDALNVINQIEYCAFNALEDVYESSSWDPFKLEHQHEDIIDQLVIECVSVDHSVLGYRGGKLEVISAGGVYTRNGVEYRQGQALSMTSEPSVVFQDKVSIRVWLGHRGQWVADIHYGWNWLNIGTFRTAEGTPLAAESIKRWRGGRDLFDYPRPFLIEYGSEPLQLPQTPQEENQDGGIGCEGTGNCAMADQAQFNSGRLEERKTRKKNPGGERRNKKANGVRIAIPLDDILQTKGMCLKDAANHLKVSISKLKSSCREYGIPRWPPRSEYKLIRQSLPKETPAVVDQMGIPQLTSHTVPSNQALTATIDTNSVVEKEIPPSQFLPTAQQGNFDAGFGNDEAEAIGVGVEGTWEVMEEAQLNSGGFGNDEAETIGVGIEGTWEAVMEEAQLNSGCLGKKGKRKGMRLIDAAKHLEVSISTLKRICREYGIDRWPPRKEQELISQSRPNKSPTVVDQEQIPQLNPDTLLPSNQVPTTGDTFSVKVKVKCEEGTIIKFRLSSPWRKVELEREVKKRLPFEAGTYDIKYKDEDDELILISCDEDLAECISSSSLVGSRSIELFLNLK</sequence>
<organism evidence="1 2">
    <name type="scientific">Rhododendron molle</name>
    <name type="common">Chinese azalea</name>
    <name type="synonym">Azalea mollis</name>
    <dbReference type="NCBI Taxonomy" id="49168"/>
    <lineage>
        <taxon>Eukaryota</taxon>
        <taxon>Viridiplantae</taxon>
        <taxon>Streptophyta</taxon>
        <taxon>Embryophyta</taxon>
        <taxon>Tracheophyta</taxon>
        <taxon>Spermatophyta</taxon>
        <taxon>Magnoliopsida</taxon>
        <taxon>eudicotyledons</taxon>
        <taxon>Gunneridae</taxon>
        <taxon>Pentapetalae</taxon>
        <taxon>asterids</taxon>
        <taxon>Ericales</taxon>
        <taxon>Ericaceae</taxon>
        <taxon>Ericoideae</taxon>
        <taxon>Rhodoreae</taxon>
        <taxon>Rhododendron</taxon>
    </lineage>
</organism>
<dbReference type="Proteomes" id="UP001062846">
    <property type="component" value="Chromosome 1"/>
</dbReference>
<evidence type="ECO:0000313" key="2">
    <source>
        <dbReference type="Proteomes" id="UP001062846"/>
    </source>
</evidence>
<keyword evidence="2" id="KW-1185">Reference proteome</keyword>